<evidence type="ECO:0000313" key="1">
    <source>
        <dbReference type="EMBL" id="DAD78185.1"/>
    </source>
</evidence>
<organism evidence="1">
    <name type="scientific">Siphoviridae sp. ctrgt10</name>
    <dbReference type="NCBI Taxonomy" id="2826479"/>
    <lineage>
        <taxon>Viruses</taxon>
        <taxon>Duplodnaviria</taxon>
        <taxon>Heunggongvirae</taxon>
        <taxon>Uroviricota</taxon>
        <taxon>Caudoviricetes</taxon>
    </lineage>
</organism>
<protein>
    <submittedName>
        <fullName evidence="1">Hyaluronidase</fullName>
    </submittedName>
</protein>
<proteinExistence type="predicted"/>
<sequence length="427" mass="44894">MANTSTTLKSRILLRNGTSQELASSSIILKKGELAWASDTGVFKIGDGQKTWSEITTEYKDFAAVQSAINTAVQDLSKTDVYELEVNRGADKIVAINQEVTVPKKGDIAIVKEAIQGTTQKQYTAYVYSGSAWVAMDGNYDASNVIFAENITATYAFGKYTPDSSGSVTIPAQGKSLERLFKDSYAEAKNPSVTQPSANITLTGAGAKEAGTKVTPSYTASLSAGSYQFGPATGVTATAYSITDTISGHEAQTGATGSFPELQVTDGMNYYLTAEITHTAGAVPKNNLGDEVPALKIATGTKTKNSSSITAYRNSFYGSVTSKEGTPTSAIIRGLAGKSGKTNAARDTFKAAEAVGAMRVIIAVPAPRTCTSIKDENGLNAEAISAFTHTTVNVEGANGYSAKSYNVYYKDNAEACNKANNWVVTLG</sequence>
<name>A0A8S5M782_9CAUD</name>
<accession>A0A8S5M782</accession>
<dbReference type="EMBL" id="BK014839">
    <property type="protein sequence ID" value="DAD78185.1"/>
    <property type="molecule type" value="Genomic_DNA"/>
</dbReference>
<dbReference type="SUPFAM" id="SSF69349">
    <property type="entry name" value="Phage fibre proteins"/>
    <property type="match status" value="1"/>
</dbReference>
<reference evidence="1" key="1">
    <citation type="journal article" date="2021" name="Proc. Natl. Acad. Sci. U.S.A.">
        <title>A Catalog of Tens of Thousands of Viruses from Human Metagenomes Reveals Hidden Associations with Chronic Diseases.</title>
        <authorList>
            <person name="Tisza M.J."/>
            <person name="Buck C.B."/>
        </authorList>
    </citation>
    <scope>NUCLEOTIDE SEQUENCE</scope>
    <source>
        <strain evidence="1">Ctrgt10</strain>
    </source>
</reference>